<dbReference type="SMART" id="SM01091">
    <property type="entry name" value="CorC_HlyC"/>
    <property type="match status" value="1"/>
</dbReference>
<dbReference type="RefSeq" id="WP_197281380.1">
    <property type="nucleotide sequence ID" value="NZ_CP130472.1"/>
</dbReference>
<dbReference type="InterPro" id="IPR002550">
    <property type="entry name" value="CNNM"/>
</dbReference>
<protein>
    <submittedName>
        <fullName evidence="14">Hemolysin family protein</fullName>
    </submittedName>
</protein>
<keyword evidence="7 9" id="KW-0129">CBS domain</keyword>
<gene>
    <name evidence="14" type="ORF">Q3V37_07800</name>
</gene>
<dbReference type="InterPro" id="IPR005170">
    <property type="entry name" value="Transptr-assoc_dom"/>
</dbReference>
<evidence type="ECO:0000256" key="3">
    <source>
        <dbReference type="ARBA" id="ARBA00022475"/>
    </source>
</evidence>
<dbReference type="Pfam" id="PF03471">
    <property type="entry name" value="CorC_HlyC"/>
    <property type="match status" value="1"/>
</dbReference>
<feature type="transmembrane region" description="Helical" evidence="11">
    <location>
        <begin position="58"/>
        <end position="78"/>
    </location>
</feature>
<dbReference type="Gene3D" id="3.10.580.10">
    <property type="entry name" value="CBS-domain"/>
    <property type="match status" value="1"/>
</dbReference>
<dbReference type="EMBL" id="CP130472">
    <property type="protein sequence ID" value="WLS47134.1"/>
    <property type="molecule type" value="Genomic_DNA"/>
</dbReference>
<feature type="domain" description="CBS" evidence="12">
    <location>
        <begin position="282"/>
        <end position="339"/>
    </location>
</feature>
<dbReference type="PROSITE" id="PS51371">
    <property type="entry name" value="CBS"/>
    <property type="match status" value="2"/>
</dbReference>
<dbReference type="Pfam" id="PF00571">
    <property type="entry name" value="CBS"/>
    <property type="match status" value="2"/>
</dbReference>
<comment type="similarity">
    <text evidence="2">Belongs to the UPF0053 family.</text>
</comment>
<feature type="transmembrane region" description="Helical" evidence="11">
    <location>
        <begin position="135"/>
        <end position="157"/>
    </location>
</feature>
<evidence type="ECO:0000256" key="2">
    <source>
        <dbReference type="ARBA" id="ARBA00006337"/>
    </source>
</evidence>
<reference evidence="14 15" key="1">
    <citation type="submission" date="2023-07" db="EMBL/GenBank/DDBJ databases">
        <title>Micromonospora profundi TRM 95458 converts glycerol to a new osmotic compound.</title>
        <authorList>
            <person name="Lu D."/>
        </authorList>
    </citation>
    <scope>NUCLEOTIDE SEQUENCE [LARGE SCALE GENOMIC DNA]</scope>
    <source>
        <strain evidence="14 15">TRM95458</strain>
    </source>
</reference>
<sequence>MSLLLGLLVILVITAATGYFVAQEFAYMAVDRSRLKARAAAGDKAAGRALDVTRRTSFMLSGAQLGITVTALLVGYVAEPLVGKSLGTALGGVGVPTGVGIVVGTVSALLLSTFVQMLFGELFPKNLAISRPEPVAVWLARSTQVYLRVFGWIIAFFDKSSNALLRLFGMEPVHDVEHAASRRDLEYIVSESRDSGDLPAELSMLLDRVLDFPDRDAAHAMVPRARVDVVEPDLTTQELWATMAGGHSRYPVLDERDDVIGVVHLADLLAVDRDAARTVADIMRPPVLVPTSMPLPRVVQTLTERRAQLACVLDEHGGLAGVVTVEDLAEELVGEIEDEHDDTTVATLPVGPADGAWELAGQLPLDEVERIIGHDLPESDSETLAGLVIELIGELPAPGATAELSLDAVFLTLEVMELERHVPSLVRLRTEENR</sequence>
<dbReference type="Proteomes" id="UP001235874">
    <property type="component" value="Chromosome"/>
</dbReference>
<dbReference type="PROSITE" id="PS51846">
    <property type="entry name" value="CNNM"/>
    <property type="match status" value="1"/>
</dbReference>
<keyword evidence="4 10" id="KW-0812">Transmembrane</keyword>
<evidence type="ECO:0000259" key="12">
    <source>
        <dbReference type="PROSITE" id="PS51371"/>
    </source>
</evidence>
<keyword evidence="5" id="KW-0677">Repeat</keyword>
<dbReference type="KEGG" id="mprn:Q3V37_07800"/>
<keyword evidence="15" id="KW-1185">Reference proteome</keyword>
<dbReference type="PANTHER" id="PTHR43099:SF6">
    <property type="entry name" value="UPF0053 PROTEIN RV1842C"/>
    <property type="match status" value="1"/>
</dbReference>
<keyword evidence="3" id="KW-1003">Cell membrane</keyword>
<dbReference type="InterPro" id="IPR046342">
    <property type="entry name" value="CBS_dom_sf"/>
</dbReference>
<evidence type="ECO:0000256" key="6">
    <source>
        <dbReference type="ARBA" id="ARBA00022989"/>
    </source>
</evidence>
<dbReference type="SUPFAM" id="SSF54631">
    <property type="entry name" value="CBS-domain pair"/>
    <property type="match status" value="1"/>
</dbReference>
<dbReference type="GO" id="GO:0050660">
    <property type="term" value="F:flavin adenine dinucleotide binding"/>
    <property type="evidence" value="ECO:0007669"/>
    <property type="project" value="InterPro"/>
</dbReference>
<dbReference type="Pfam" id="PF01595">
    <property type="entry name" value="CNNM"/>
    <property type="match status" value="1"/>
</dbReference>
<evidence type="ECO:0000256" key="8">
    <source>
        <dbReference type="ARBA" id="ARBA00023136"/>
    </source>
</evidence>
<accession>A0AAJ6HZC6</accession>
<proteinExistence type="inferred from homology"/>
<evidence type="ECO:0000256" key="9">
    <source>
        <dbReference type="PROSITE-ProRule" id="PRU00703"/>
    </source>
</evidence>
<name>A0AAJ6HZC6_9ACTN</name>
<evidence type="ECO:0000256" key="1">
    <source>
        <dbReference type="ARBA" id="ARBA00004651"/>
    </source>
</evidence>
<dbReference type="InterPro" id="IPR051676">
    <property type="entry name" value="UPF0053_domain"/>
</dbReference>
<dbReference type="InterPro" id="IPR016169">
    <property type="entry name" value="FAD-bd_PCMH_sub2"/>
</dbReference>
<dbReference type="InterPro" id="IPR000644">
    <property type="entry name" value="CBS_dom"/>
</dbReference>
<feature type="transmembrane region" description="Helical" evidence="11">
    <location>
        <begin position="90"/>
        <end position="115"/>
    </location>
</feature>
<evidence type="ECO:0000313" key="14">
    <source>
        <dbReference type="EMBL" id="WLS47134.1"/>
    </source>
</evidence>
<dbReference type="GO" id="GO:0005886">
    <property type="term" value="C:plasma membrane"/>
    <property type="evidence" value="ECO:0007669"/>
    <property type="project" value="UniProtKB-SubCell"/>
</dbReference>
<keyword evidence="6 10" id="KW-1133">Transmembrane helix</keyword>
<evidence type="ECO:0000313" key="15">
    <source>
        <dbReference type="Proteomes" id="UP001235874"/>
    </source>
</evidence>
<evidence type="ECO:0000256" key="10">
    <source>
        <dbReference type="PROSITE-ProRule" id="PRU01193"/>
    </source>
</evidence>
<evidence type="ECO:0000256" key="5">
    <source>
        <dbReference type="ARBA" id="ARBA00022737"/>
    </source>
</evidence>
<evidence type="ECO:0000256" key="11">
    <source>
        <dbReference type="SAM" id="Phobius"/>
    </source>
</evidence>
<organism evidence="14 15">
    <name type="scientific">Micromonospora profundi</name>
    <dbReference type="NCBI Taxonomy" id="1420889"/>
    <lineage>
        <taxon>Bacteria</taxon>
        <taxon>Bacillati</taxon>
        <taxon>Actinomycetota</taxon>
        <taxon>Actinomycetes</taxon>
        <taxon>Micromonosporales</taxon>
        <taxon>Micromonosporaceae</taxon>
        <taxon>Micromonospora</taxon>
    </lineage>
</organism>
<dbReference type="InterPro" id="IPR036318">
    <property type="entry name" value="FAD-bd_PCMH-like_sf"/>
</dbReference>
<keyword evidence="8 10" id="KW-0472">Membrane</keyword>
<dbReference type="Gene3D" id="3.30.465.10">
    <property type="match status" value="1"/>
</dbReference>
<comment type="subcellular location">
    <subcellularLocation>
        <location evidence="1">Cell membrane</location>
        <topology evidence="1">Multi-pass membrane protein</topology>
    </subcellularLocation>
</comment>
<feature type="domain" description="CNNM transmembrane" evidence="13">
    <location>
        <begin position="1"/>
        <end position="202"/>
    </location>
</feature>
<dbReference type="InterPro" id="IPR044751">
    <property type="entry name" value="Ion_transp-like_CBS"/>
</dbReference>
<dbReference type="SUPFAM" id="SSF56176">
    <property type="entry name" value="FAD-binding/transporter-associated domain-like"/>
    <property type="match status" value="1"/>
</dbReference>
<feature type="domain" description="CBS" evidence="12">
    <location>
        <begin position="221"/>
        <end position="279"/>
    </location>
</feature>
<evidence type="ECO:0000256" key="7">
    <source>
        <dbReference type="ARBA" id="ARBA00023122"/>
    </source>
</evidence>
<dbReference type="CDD" id="cd04590">
    <property type="entry name" value="CBS_pair_CorC_HlyC_assoc"/>
    <property type="match status" value="1"/>
</dbReference>
<dbReference type="PANTHER" id="PTHR43099">
    <property type="entry name" value="UPF0053 PROTEIN YRKA"/>
    <property type="match status" value="1"/>
</dbReference>
<evidence type="ECO:0000259" key="13">
    <source>
        <dbReference type="PROSITE" id="PS51846"/>
    </source>
</evidence>
<dbReference type="AlphaFoldDB" id="A0AAJ6HZC6"/>
<evidence type="ECO:0000256" key="4">
    <source>
        <dbReference type="ARBA" id="ARBA00022692"/>
    </source>
</evidence>